<dbReference type="AlphaFoldDB" id="A0A1S7RYM5"/>
<evidence type="ECO:0000313" key="5">
    <source>
        <dbReference type="EMBL" id="CUX59171.1"/>
    </source>
</evidence>
<dbReference type="RefSeq" id="WP_080819185.1">
    <property type="nucleotide sequence ID" value="NZ_LT009749.1"/>
</dbReference>
<dbReference type="InterPro" id="IPR001509">
    <property type="entry name" value="Epimerase_deHydtase"/>
</dbReference>
<dbReference type="Gene3D" id="3.40.50.720">
    <property type="entry name" value="NAD(P)-binding Rossmann-like Domain"/>
    <property type="match status" value="1"/>
</dbReference>
<dbReference type="PANTHER" id="PTHR43103">
    <property type="entry name" value="NUCLEOSIDE-DIPHOSPHATE-SUGAR EPIMERASE"/>
    <property type="match status" value="1"/>
</dbReference>
<feature type="domain" description="NAD-dependent epimerase/dehydratase" evidence="4">
    <location>
        <begin position="6"/>
        <end position="163"/>
    </location>
</feature>
<comment type="similarity">
    <text evidence="1">Belongs to the NAD(P)-dependent epimerase/dehydratase family.</text>
</comment>
<keyword evidence="2" id="KW-0560">Oxidoreductase</keyword>
<evidence type="ECO:0000256" key="1">
    <source>
        <dbReference type="ARBA" id="ARBA00007637"/>
    </source>
</evidence>
<sequence length="265" mass="29532">MLKRLLITGAGGKLGSMLRGRLGHVAETIRLSDVVDLGEAAPHEELFRCRLEDEAAVHELVKGCDGIVHLGGISVEKAFDPIEAANLRGVYNLYEAARQNGLPRILFASSNHTIGYYPQGQQLEPETPFLPDGLYGVSKIFGEAMASLYHSKFGQETAIVRIGSCEEKPTNWRMLSTWLSYSDFVSLIEATFRVQKLGCPVIWGVSANDDSWWDNSHVDFLGWQRRDNAARYRAEIERDVPRPDPEAAIAKYQGGIFTDEPIHKT</sequence>
<dbReference type="PANTHER" id="PTHR43103:SF5">
    <property type="entry name" value="4-EPIMERASE, PUTATIVE (AFU_ORTHOLOGUE AFUA_7G00360)-RELATED"/>
    <property type="match status" value="1"/>
</dbReference>
<dbReference type="SUPFAM" id="SSF51735">
    <property type="entry name" value="NAD(P)-binding Rossmann-fold domains"/>
    <property type="match status" value="1"/>
</dbReference>
<proteinExistence type="inferred from homology"/>
<dbReference type="InterPro" id="IPR036291">
    <property type="entry name" value="NAD(P)-bd_dom_sf"/>
</dbReference>
<reference evidence="5 6" key="1">
    <citation type="submission" date="2016-01" db="EMBL/GenBank/DDBJ databases">
        <authorList>
            <person name="Oliw E.H."/>
        </authorList>
    </citation>
    <scope>NUCLEOTIDE SEQUENCE [LARGE SCALE GENOMIC DNA]</scope>
    <source>
        <strain evidence="5 6">Zutra 3-1</strain>
    </source>
</reference>
<accession>A0A1S7RYM5</accession>
<dbReference type="EMBL" id="FBWG01000047">
    <property type="protein sequence ID" value="CUX59171.1"/>
    <property type="molecule type" value="Genomic_DNA"/>
</dbReference>
<gene>
    <name evidence="5" type="ORF">AGR7C_Lc80037</name>
</gene>
<name>A0A1S7RYM5_9HYPH</name>
<dbReference type="Proteomes" id="UP000191987">
    <property type="component" value="Unassembled WGS sequence"/>
</dbReference>
<evidence type="ECO:0000256" key="3">
    <source>
        <dbReference type="ARBA" id="ARBA00023027"/>
    </source>
</evidence>
<evidence type="ECO:0000259" key="4">
    <source>
        <dbReference type="Pfam" id="PF01370"/>
    </source>
</evidence>
<evidence type="ECO:0000256" key="2">
    <source>
        <dbReference type="ARBA" id="ARBA00023002"/>
    </source>
</evidence>
<organism evidence="5 6">
    <name type="scientific">Agrobacterium deltaense Zutra 3/1</name>
    <dbReference type="NCBI Taxonomy" id="1183427"/>
    <lineage>
        <taxon>Bacteria</taxon>
        <taxon>Pseudomonadati</taxon>
        <taxon>Pseudomonadota</taxon>
        <taxon>Alphaproteobacteria</taxon>
        <taxon>Hyphomicrobiales</taxon>
        <taxon>Rhizobiaceae</taxon>
        <taxon>Rhizobium/Agrobacterium group</taxon>
        <taxon>Agrobacterium</taxon>
    </lineage>
</organism>
<evidence type="ECO:0000313" key="6">
    <source>
        <dbReference type="Proteomes" id="UP000191987"/>
    </source>
</evidence>
<protein>
    <recommendedName>
        <fullName evidence="4">NAD-dependent epimerase/dehydratase domain-containing protein</fullName>
    </recommendedName>
</protein>
<dbReference type="Pfam" id="PF01370">
    <property type="entry name" value="Epimerase"/>
    <property type="match status" value="1"/>
</dbReference>
<dbReference type="GO" id="GO:0016491">
    <property type="term" value="F:oxidoreductase activity"/>
    <property type="evidence" value="ECO:0007669"/>
    <property type="project" value="UniProtKB-KW"/>
</dbReference>
<keyword evidence="3" id="KW-0520">NAD</keyword>